<evidence type="ECO:0000256" key="2">
    <source>
        <dbReference type="SAM" id="Phobius"/>
    </source>
</evidence>
<keyword evidence="2" id="KW-0812">Transmembrane</keyword>
<proteinExistence type="predicted"/>
<organism evidence="3 4">
    <name type="scientific">Phytophthora boehmeriae</name>
    <dbReference type="NCBI Taxonomy" id="109152"/>
    <lineage>
        <taxon>Eukaryota</taxon>
        <taxon>Sar</taxon>
        <taxon>Stramenopiles</taxon>
        <taxon>Oomycota</taxon>
        <taxon>Peronosporomycetes</taxon>
        <taxon>Peronosporales</taxon>
        <taxon>Peronosporaceae</taxon>
        <taxon>Phytophthora</taxon>
    </lineage>
</organism>
<feature type="transmembrane region" description="Helical" evidence="2">
    <location>
        <begin position="219"/>
        <end position="246"/>
    </location>
</feature>
<dbReference type="Proteomes" id="UP000693981">
    <property type="component" value="Unassembled WGS sequence"/>
</dbReference>
<name>A0A8T1X7U1_9STRA</name>
<keyword evidence="2" id="KW-0472">Membrane</keyword>
<dbReference type="AlphaFoldDB" id="A0A8T1X7U1"/>
<comment type="caution">
    <text evidence="3">The sequence shown here is derived from an EMBL/GenBank/DDBJ whole genome shotgun (WGS) entry which is preliminary data.</text>
</comment>
<keyword evidence="2" id="KW-1133">Transmembrane helix</keyword>
<gene>
    <name evidence="3" type="ORF">PHYBOEH_005986</name>
</gene>
<dbReference type="OrthoDB" id="62710at2759"/>
<dbReference type="EMBL" id="JAGDFL010000031">
    <property type="protein sequence ID" value="KAG7400398.1"/>
    <property type="molecule type" value="Genomic_DNA"/>
</dbReference>
<evidence type="ECO:0000256" key="1">
    <source>
        <dbReference type="SAM" id="MobiDB-lite"/>
    </source>
</evidence>
<reference evidence="3" key="1">
    <citation type="submission" date="2021-02" db="EMBL/GenBank/DDBJ databases">
        <authorList>
            <person name="Palmer J.M."/>
        </authorList>
    </citation>
    <scope>NUCLEOTIDE SEQUENCE</scope>
    <source>
        <strain evidence="3">SCRP23</strain>
    </source>
</reference>
<evidence type="ECO:0000313" key="3">
    <source>
        <dbReference type="EMBL" id="KAG7400398.1"/>
    </source>
</evidence>
<protein>
    <submittedName>
        <fullName evidence="3">Uncharacterized protein</fullName>
    </submittedName>
</protein>
<accession>A0A8T1X7U1</accession>
<keyword evidence="4" id="KW-1185">Reference proteome</keyword>
<sequence>MTEKTAVLRAPAQDSPLTDEEEEDSLPLQTTASDSENEYEILYPGDDATKKLLSDSDFYTKFMPSTDALSESVLRFCGSFPVRMAPLIAASLIQRFTEVRFNWANKTLQSFLEMVCWISVTYATYSLYGDVLLAFEVGTFVGAMMSVCDEIVLQFVRGLALVIRNQPGGGELLQRLGFDVPKNGKAPTDGQEITLIKNLLFGYLGVVAVRSLWENFYDIKFFALLTLCTGVAFVVTAEFCCLWLPTRRVGLTLQSRFTNVTRNWQHHPLRSLAEMVCWILSTSYFYYSSEDFWWAVRVGTLVAVGVSLSSGLDHLWDIDRDEDEKIEYGFWEDRARDDPFMALAGRLAKVQLALETFGRAVEEEAMNMYENFGE</sequence>
<evidence type="ECO:0000313" key="4">
    <source>
        <dbReference type="Proteomes" id="UP000693981"/>
    </source>
</evidence>
<feature type="region of interest" description="Disordered" evidence="1">
    <location>
        <begin position="1"/>
        <end position="36"/>
    </location>
</feature>